<dbReference type="RefSeq" id="XP_029343013.1">
    <property type="nucleotide sequence ID" value="XM_029487153.1"/>
</dbReference>
<dbReference type="AlphaFoldDB" id="A0A8R2JND4"/>
<dbReference type="Proteomes" id="UP000007819">
    <property type="component" value="Chromosome A1"/>
</dbReference>
<keyword evidence="1" id="KW-0472">Membrane</keyword>
<feature type="transmembrane region" description="Helical" evidence="1">
    <location>
        <begin position="279"/>
        <end position="300"/>
    </location>
</feature>
<sequence>MGFSVNYFNVTLSFNVVCLLFLLLPNGNYLTPLNFLINIACTGLLSLLFYNIFTSDMNIGCQTLICGNVTDVFQYFGILLFTFIPIVQVFKIGDRSIRKNDFAWPKLLNMSMVIITNMYIAIGLCGYLDQQNVPIFGIPILKFMPAIRCRNIVKTCVAINVTIFYRELNVESTLLWVSSIKVDKSDNKMGNPPSTVKYSPAMFAGLTAFTKILFTFCSFFVTIAVASPATSGFQAMVALIGYLGNACNMMIYPYIVEMCVTYALHGISTRRYVIFKDVCLVLLGLLVFVCGTSALVLRIIHDGD</sequence>
<reference evidence="3" key="1">
    <citation type="submission" date="2010-06" db="EMBL/GenBank/DDBJ databases">
        <authorList>
            <person name="Jiang H."/>
            <person name="Abraham K."/>
            <person name="Ali S."/>
            <person name="Alsbrooks S.L."/>
            <person name="Anim B.N."/>
            <person name="Anosike U.S."/>
            <person name="Attaway T."/>
            <person name="Bandaranaike D.P."/>
            <person name="Battles P.K."/>
            <person name="Bell S.N."/>
            <person name="Bell A.V."/>
            <person name="Beltran B."/>
            <person name="Bickham C."/>
            <person name="Bustamante Y."/>
            <person name="Caleb T."/>
            <person name="Canada A."/>
            <person name="Cardenas V."/>
            <person name="Carter K."/>
            <person name="Chacko J."/>
            <person name="Chandrabose M.N."/>
            <person name="Chavez D."/>
            <person name="Chavez A."/>
            <person name="Chen L."/>
            <person name="Chu H.-S."/>
            <person name="Claassen K.J."/>
            <person name="Cockrell R."/>
            <person name="Collins M."/>
            <person name="Cooper J.A."/>
            <person name="Cree A."/>
            <person name="Curry S.M."/>
            <person name="Da Y."/>
            <person name="Dao M.D."/>
            <person name="Das B."/>
            <person name="Davila M.-L."/>
            <person name="Davy-Carroll L."/>
            <person name="Denson S."/>
            <person name="Dinh H."/>
            <person name="Ebong V.E."/>
            <person name="Edwards J.R."/>
            <person name="Egan A."/>
            <person name="El-Daye J."/>
            <person name="Escobedo L."/>
            <person name="Fernandez S."/>
            <person name="Fernando P.R."/>
            <person name="Flagg N."/>
            <person name="Forbes L.D."/>
            <person name="Fowler R.G."/>
            <person name="Fu Q."/>
            <person name="Gabisi R.A."/>
            <person name="Ganer J."/>
            <person name="Garbino Pronczuk A."/>
            <person name="Garcia R.M."/>
            <person name="Garner T."/>
            <person name="Garrett T.E."/>
            <person name="Gonzalez D.A."/>
            <person name="Hamid H."/>
            <person name="Hawkins E.S."/>
            <person name="Hirani K."/>
            <person name="Hogues M.E."/>
            <person name="Hollins B."/>
            <person name="Hsiao C.-H."/>
            <person name="Jabil R."/>
            <person name="James M.L."/>
            <person name="Jhangiani S.N."/>
            <person name="Johnson B."/>
            <person name="Johnson Q."/>
            <person name="Joshi V."/>
            <person name="Kalu J.B."/>
            <person name="Kam C."/>
            <person name="Kashfia A."/>
            <person name="Keebler J."/>
            <person name="Kisamo H."/>
            <person name="Kovar C.L."/>
            <person name="Lago L.A."/>
            <person name="Lai C.-Y."/>
            <person name="Laidlaw J."/>
            <person name="Lara F."/>
            <person name="Le T.-K."/>
            <person name="Lee S.L."/>
            <person name="Legall F.H."/>
            <person name="Lemon S.J."/>
            <person name="Lewis L.R."/>
            <person name="Li B."/>
            <person name="Liu Y."/>
            <person name="Liu Y.-S."/>
            <person name="Lopez J."/>
            <person name="Lozado R.J."/>
            <person name="Lu J."/>
            <person name="Madu R.C."/>
            <person name="Maheshwari M."/>
            <person name="Maheshwari R."/>
            <person name="Malloy K."/>
            <person name="Martinez E."/>
            <person name="Mathew T."/>
            <person name="Mercado I.C."/>
            <person name="Mercado C."/>
            <person name="Meyer B."/>
            <person name="Montgomery K."/>
            <person name="Morgan M.B."/>
            <person name="Munidasa M."/>
            <person name="Nazareth L.V."/>
            <person name="Nelson J."/>
            <person name="Ng B.M."/>
            <person name="Nguyen N.B."/>
            <person name="Nguyen P.Q."/>
            <person name="Nguyen T."/>
            <person name="Obregon M."/>
            <person name="Okwuonu G.O."/>
            <person name="Onwere C.G."/>
            <person name="Orozco G."/>
            <person name="Parra A."/>
            <person name="Patel S."/>
            <person name="Patil S."/>
            <person name="Perez A."/>
            <person name="Perez Y."/>
            <person name="Pham C."/>
            <person name="Primus E.L."/>
            <person name="Pu L.-L."/>
            <person name="Puazo M."/>
            <person name="Qin X."/>
            <person name="Quiroz J.B."/>
            <person name="Reese J."/>
            <person name="Richards S."/>
            <person name="Rives C.M."/>
            <person name="Robberts R."/>
            <person name="Ruiz S.J."/>
            <person name="Ruiz M.J."/>
            <person name="Santibanez J."/>
            <person name="Schneider B.W."/>
            <person name="Sisson I."/>
            <person name="Smith M."/>
            <person name="Sodergren E."/>
            <person name="Song X.-Z."/>
            <person name="Song B.B."/>
            <person name="Summersgill H."/>
            <person name="Thelus R."/>
            <person name="Thornton R.D."/>
            <person name="Trejos Z.Y."/>
            <person name="Usmani K."/>
            <person name="Vattathil S."/>
            <person name="Villasana D."/>
            <person name="Walker D.L."/>
            <person name="Wang S."/>
            <person name="Wang K."/>
            <person name="White C.S."/>
            <person name="Williams A.C."/>
            <person name="Williamson J."/>
            <person name="Wilson K."/>
            <person name="Woghiren I.O."/>
            <person name="Woodworth J.R."/>
            <person name="Worley K.C."/>
            <person name="Wright R.A."/>
            <person name="Wu W."/>
            <person name="Young L."/>
            <person name="Zhang L."/>
            <person name="Zhang J."/>
            <person name="Zhu Y."/>
            <person name="Muzny D.M."/>
            <person name="Weinstock G."/>
            <person name="Gibbs R.A."/>
        </authorList>
    </citation>
    <scope>NUCLEOTIDE SEQUENCE [LARGE SCALE GENOMIC DNA]</scope>
    <source>
        <strain evidence="3">LSR1</strain>
    </source>
</reference>
<dbReference type="EnsemblMetazoa" id="XM_029487153.1">
    <property type="protein sequence ID" value="XP_029343013.1"/>
    <property type="gene ID" value="LOC107883484"/>
</dbReference>
<proteinExistence type="predicted"/>
<evidence type="ECO:0000313" key="3">
    <source>
        <dbReference type="Proteomes" id="UP000007819"/>
    </source>
</evidence>
<dbReference type="OrthoDB" id="6614743at2759"/>
<keyword evidence="3" id="KW-1185">Reference proteome</keyword>
<dbReference type="KEGG" id="api:107883484"/>
<organism evidence="2 3">
    <name type="scientific">Acyrthosiphon pisum</name>
    <name type="common">Pea aphid</name>
    <dbReference type="NCBI Taxonomy" id="7029"/>
    <lineage>
        <taxon>Eukaryota</taxon>
        <taxon>Metazoa</taxon>
        <taxon>Ecdysozoa</taxon>
        <taxon>Arthropoda</taxon>
        <taxon>Hexapoda</taxon>
        <taxon>Insecta</taxon>
        <taxon>Pterygota</taxon>
        <taxon>Neoptera</taxon>
        <taxon>Paraneoptera</taxon>
        <taxon>Hemiptera</taxon>
        <taxon>Sternorrhyncha</taxon>
        <taxon>Aphidomorpha</taxon>
        <taxon>Aphidoidea</taxon>
        <taxon>Aphididae</taxon>
        <taxon>Macrosiphini</taxon>
        <taxon>Acyrthosiphon</taxon>
    </lineage>
</organism>
<protein>
    <submittedName>
        <fullName evidence="2">Uncharacterized protein</fullName>
    </submittedName>
</protein>
<evidence type="ECO:0000313" key="2">
    <source>
        <dbReference type="EnsemblMetazoa" id="XP_029343013.1"/>
    </source>
</evidence>
<reference evidence="2" key="2">
    <citation type="submission" date="2022-06" db="UniProtKB">
        <authorList>
            <consortium name="EnsemblMetazoa"/>
        </authorList>
    </citation>
    <scope>IDENTIFICATION</scope>
</reference>
<accession>A0A8R2JND4</accession>
<keyword evidence="1" id="KW-0812">Transmembrane</keyword>
<dbReference type="GeneID" id="107883484"/>
<feature type="transmembrane region" description="Helical" evidence="1">
    <location>
        <begin position="6"/>
        <end position="23"/>
    </location>
</feature>
<feature type="transmembrane region" description="Helical" evidence="1">
    <location>
        <begin position="73"/>
        <end position="90"/>
    </location>
</feature>
<keyword evidence="1" id="KW-1133">Transmembrane helix</keyword>
<name>A0A8R2JND4_ACYPI</name>
<evidence type="ECO:0000256" key="1">
    <source>
        <dbReference type="SAM" id="Phobius"/>
    </source>
</evidence>
<feature type="transmembrane region" description="Helical" evidence="1">
    <location>
        <begin position="212"/>
        <end position="243"/>
    </location>
</feature>
<feature type="transmembrane region" description="Helical" evidence="1">
    <location>
        <begin position="35"/>
        <end position="53"/>
    </location>
</feature>